<evidence type="ECO:0000259" key="1">
    <source>
        <dbReference type="PROSITE" id="PS50995"/>
    </source>
</evidence>
<dbReference type="Gene3D" id="1.10.10.10">
    <property type="entry name" value="Winged helix-like DNA-binding domain superfamily/Winged helix DNA-binding domain"/>
    <property type="match status" value="1"/>
</dbReference>
<organism evidence="2 3">
    <name type="scientific">Nocardiopsis composta</name>
    <dbReference type="NCBI Taxonomy" id="157465"/>
    <lineage>
        <taxon>Bacteria</taxon>
        <taxon>Bacillati</taxon>
        <taxon>Actinomycetota</taxon>
        <taxon>Actinomycetes</taxon>
        <taxon>Streptosporangiales</taxon>
        <taxon>Nocardiopsidaceae</taxon>
        <taxon>Nocardiopsis</taxon>
    </lineage>
</organism>
<dbReference type="GO" id="GO:0003700">
    <property type="term" value="F:DNA-binding transcription factor activity"/>
    <property type="evidence" value="ECO:0007669"/>
    <property type="project" value="InterPro"/>
</dbReference>
<dbReference type="PANTHER" id="PTHR33164">
    <property type="entry name" value="TRANSCRIPTIONAL REGULATOR, MARR FAMILY"/>
    <property type="match status" value="1"/>
</dbReference>
<dbReference type="PANTHER" id="PTHR33164:SF43">
    <property type="entry name" value="HTH-TYPE TRANSCRIPTIONAL REPRESSOR YETL"/>
    <property type="match status" value="1"/>
</dbReference>
<dbReference type="PRINTS" id="PR00598">
    <property type="entry name" value="HTHMARR"/>
</dbReference>
<dbReference type="InterPro" id="IPR036390">
    <property type="entry name" value="WH_DNA-bd_sf"/>
</dbReference>
<feature type="domain" description="HTH marR-type" evidence="1">
    <location>
        <begin position="1"/>
        <end position="141"/>
    </location>
</feature>
<dbReference type="Proteomes" id="UP000572635">
    <property type="component" value="Unassembled WGS sequence"/>
</dbReference>
<name>A0A7W8QME3_9ACTN</name>
<keyword evidence="2" id="KW-0238">DNA-binding</keyword>
<dbReference type="SMART" id="SM00347">
    <property type="entry name" value="HTH_MARR"/>
    <property type="match status" value="1"/>
</dbReference>
<evidence type="ECO:0000313" key="2">
    <source>
        <dbReference type="EMBL" id="MBB5432480.1"/>
    </source>
</evidence>
<dbReference type="RefSeq" id="WP_184392043.1">
    <property type="nucleotide sequence ID" value="NZ_BAAAJD010000043.1"/>
</dbReference>
<proteinExistence type="predicted"/>
<dbReference type="PROSITE" id="PS50995">
    <property type="entry name" value="HTH_MARR_2"/>
    <property type="match status" value="1"/>
</dbReference>
<sequence>MQEWLRPWEDGFVPSFWSAKNAMLQAAGAAFERHGVREGQQFVLMCLWREDGLSPGEIAGRLGLATPTVTRTVTRMEGSGLVERHPHPTDARLVSVRLTERGRGLRTALDAEMNALSERALQGFGEEERRAFTRMLDALTANLRAGR</sequence>
<dbReference type="EMBL" id="JACHDB010000001">
    <property type="protein sequence ID" value="MBB5432480.1"/>
    <property type="molecule type" value="Genomic_DNA"/>
</dbReference>
<gene>
    <name evidence="2" type="ORF">HDA36_002564</name>
</gene>
<dbReference type="InterPro" id="IPR000835">
    <property type="entry name" value="HTH_MarR-typ"/>
</dbReference>
<keyword evidence="3" id="KW-1185">Reference proteome</keyword>
<dbReference type="SUPFAM" id="SSF46785">
    <property type="entry name" value="Winged helix' DNA-binding domain"/>
    <property type="match status" value="1"/>
</dbReference>
<dbReference type="InterPro" id="IPR039422">
    <property type="entry name" value="MarR/SlyA-like"/>
</dbReference>
<dbReference type="GO" id="GO:0006950">
    <property type="term" value="P:response to stress"/>
    <property type="evidence" value="ECO:0007669"/>
    <property type="project" value="TreeGrafter"/>
</dbReference>
<protein>
    <submittedName>
        <fullName evidence="2">DNA-binding MarR family transcriptional regulator</fullName>
    </submittedName>
</protein>
<dbReference type="Pfam" id="PF01047">
    <property type="entry name" value="MarR"/>
    <property type="match status" value="1"/>
</dbReference>
<reference evidence="2 3" key="1">
    <citation type="submission" date="2020-08" db="EMBL/GenBank/DDBJ databases">
        <title>Sequencing the genomes of 1000 actinobacteria strains.</title>
        <authorList>
            <person name="Klenk H.-P."/>
        </authorList>
    </citation>
    <scope>NUCLEOTIDE SEQUENCE [LARGE SCALE GENOMIC DNA]</scope>
    <source>
        <strain evidence="2 3">DSM 44551</strain>
    </source>
</reference>
<accession>A0A7W8QME3</accession>
<comment type="caution">
    <text evidence="2">The sequence shown here is derived from an EMBL/GenBank/DDBJ whole genome shotgun (WGS) entry which is preliminary data.</text>
</comment>
<evidence type="ECO:0000313" key="3">
    <source>
        <dbReference type="Proteomes" id="UP000572635"/>
    </source>
</evidence>
<dbReference type="AlphaFoldDB" id="A0A7W8QME3"/>
<dbReference type="InterPro" id="IPR036388">
    <property type="entry name" value="WH-like_DNA-bd_sf"/>
</dbReference>
<dbReference type="GO" id="GO:0003677">
    <property type="term" value="F:DNA binding"/>
    <property type="evidence" value="ECO:0007669"/>
    <property type="project" value="UniProtKB-KW"/>
</dbReference>